<dbReference type="Pfam" id="PF03167">
    <property type="entry name" value="UDG"/>
    <property type="match status" value="1"/>
</dbReference>
<dbReference type="PANTHER" id="PTHR11264">
    <property type="entry name" value="URACIL-DNA GLYCOSYLASE"/>
    <property type="match status" value="1"/>
</dbReference>
<reference evidence="11" key="1">
    <citation type="submission" date="2020-02" db="EMBL/GenBank/DDBJ databases">
        <authorList>
            <person name="Meier V. D."/>
        </authorList>
    </citation>
    <scope>NUCLEOTIDE SEQUENCE</scope>
    <source>
        <strain evidence="11">AVDCRST_MAG51</strain>
    </source>
</reference>
<dbReference type="PANTHER" id="PTHR11264:SF0">
    <property type="entry name" value="URACIL-DNA GLYCOSYLASE"/>
    <property type="match status" value="1"/>
</dbReference>
<dbReference type="SUPFAM" id="SSF52141">
    <property type="entry name" value="Uracil-DNA glycosylase-like"/>
    <property type="match status" value="1"/>
</dbReference>
<comment type="function">
    <text evidence="2 9">Excises uracil residues from the DNA which can arise as a result of misincorporation of dUMP residues by DNA polymerase or due to deamination of cytosine.</text>
</comment>
<comment type="catalytic activity">
    <reaction evidence="1 9">
        <text>Hydrolyzes single-stranded DNA or mismatched double-stranded DNA and polynucleotides, releasing free uracil.</text>
        <dbReference type="EC" id="3.2.2.27"/>
    </reaction>
</comment>
<evidence type="ECO:0000256" key="2">
    <source>
        <dbReference type="ARBA" id="ARBA00002631"/>
    </source>
</evidence>
<keyword evidence="9" id="KW-0963">Cytoplasm</keyword>
<dbReference type="SMART" id="SM00986">
    <property type="entry name" value="UDG"/>
    <property type="match status" value="1"/>
</dbReference>
<evidence type="ECO:0000256" key="3">
    <source>
        <dbReference type="ARBA" id="ARBA00008184"/>
    </source>
</evidence>
<dbReference type="GO" id="GO:0097510">
    <property type="term" value="P:base-excision repair, AP site formation via deaminated base removal"/>
    <property type="evidence" value="ECO:0007669"/>
    <property type="project" value="TreeGrafter"/>
</dbReference>
<keyword evidence="8 9" id="KW-0234">DNA repair</keyword>
<sequence length="248" mass="26646">MQAGLPLLTDGPPRLLEWEPDGLELASGWEAVVRGFFGSEPGKALNQFLRQRLGEGAVIYPPRPLRALETTPLDQVHAVILGQDPYHGRGQAEGLAFSVPDGVRLPPSLRNIFKELHCDGDRPLPASGSLLRWAEQGVLLLNASLTVEDGRPGSHARKGWEVLTDAILAHVAASASPCAYLLWGAHAQAKAGLIQQKAAFHGREALVLQANHPSPLSANRPPVPFIGCGHFAQARDWLAARGRPGFFA</sequence>
<comment type="subcellular location">
    <subcellularLocation>
        <location evidence="9">Cytoplasm</location>
    </subcellularLocation>
</comment>
<evidence type="ECO:0000256" key="5">
    <source>
        <dbReference type="ARBA" id="ARBA00018429"/>
    </source>
</evidence>
<dbReference type="InterPro" id="IPR036895">
    <property type="entry name" value="Uracil-DNA_glycosylase-like_sf"/>
</dbReference>
<dbReference type="NCBIfam" id="NF003589">
    <property type="entry name" value="PRK05254.1-2"/>
    <property type="match status" value="1"/>
</dbReference>
<evidence type="ECO:0000256" key="1">
    <source>
        <dbReference type="ARBA" id="ARBA00001400"/>
    </source>
</evidence>
<dbReference type="GO" id="GO:0005737">
    <property type="term" value="C:cytoplasm"/>
    <property type="evidence" value="ECO:0007669"/>
    <property type="project" value="UniProtKB-SubCell"/>
</dbReference>
<evidence type="ECO:0000259" key="10">
    <source>
        <dbReference type="SMART" id="SM00986"/>
    </source>
</evidence>
<dbReference type="Gene3D" id="3.40.470.10">
    <property type="entry name" value="Uracil-DNA glycosylase-like domain"/>
    <property type="match status" value="1"/>
</dbReference>
<dbReference type="InterPro" id="IPR005122">
    <property type="entry name" value="Uracil-DNA_glycosylase-like"/>
</dbReference>
<evidence type="ECO:0000256" key="6">
    <source>
        <dbReference type="ARBA" id="ARBA00022763"/>
    </source>
</evidence>
<dbReference type="NCBIfam" id="NF003592">
    <property type="entry name" value="PRK05254.1-5"/>
    <property type="match status" value="1"/>
</dbReference>
<dbReference type="NCBIfam" id="TIGR00628">
    <property type="entry name" value="ung"/>
    <property type="match status" value="1"/>
</dbReference>
<keyword evidence="7 9" id="KW-0378">Hydrolase</keyword>
<feature type="active site" description="Proton acceptor" evidence="9">
    <location>
        <position position="84"/>
    </location>
</feature>
<protein>
    <recommendedName>
        <fullName evidence="5 9">Uracil-DNA glycosylase</fullName>
        <shortName evidence="9">UDG</shortName>
        <ecNumber evidence="4 9">3.2.2.27</ecNumber>
    </recommendedName>
</protein>
<gene>
    <name evidence="9" type="primary">ung</name>
    <name evidence="11" type="ORF">AVDCRST_MAG51-621</name>
</gene>
<feature type="domain" description="Uracil-DNA glycosylase-like" evidence="10">
    <location>
        <begin position="69"/>
        <end position="238"/>
    </location>
</feature>
<evidence type="ECO:0000256" key="7">
    <source>
        <dbReference type="ARBA" id="ARBA00022801"/>
    </source>
</evidence>
<accession>A0A6J4NX69</accession>
<keyword evidence="6 9" id="KW-0227">DNA damage</keyword>
<dbReference type="AlphaFoldDB" id="A0A6J4NX69"/>
<evidence type="ECO:0000256" key="8">
    <source>
        <dbReference type="ARBA" id="ARBA00023204"/>
    </source>
</evidence>
<dbReference type="InterPro" id="IPR002043">
    <property type="entry name" value="UDG_fam1"/>
</dbReference>
<comment type="similarity">
    <text evidence="3 9">Belongs to the uracil-DNA glycosylase (UDG) superfamily. UNG family.</text>
</comment>
<dbReference type="CDD" id="cd10027">
    <property type="entry name" value="UDG-F1-like"/>
    <property type="match status" value="1"/>
</dbReference>
<organism evidence="11">
    <name type="scientific">uncultured Ramlibacter sp</name>
    <dbReference type="NCBI Taxonomy" id="260755"/>
    <lineage>
        <taxon>Bacteria</taxon>
        <taxon>Pseudomonadati</taxon>
        <taxon>Pseudomonadota</taxon>
        <taxon>Betaproteobacteria</taxon>
        <taxon>Burkholderiales</taxon>
        <taxon>Comamonadaceae</taxon>
        <taxon>Ramlibacter</taxon>
        <taxon>environmental samples</taxon>
    </lineage>
</organism>
<dbReference type="NCBIfam" id="NF003588">
    <property type="entry name" value="PRK05254.1-1"/>
    <property type="match status" value="1"/>
</dbReference>
<dbReference type="NCBIfam" id="NF003591">
    <property type="entry name" value="PRK05254.1-4"/>
    <property type="match status" value="1"/>
</dbReference>
<evidence type="ECO:0000256" key="4">
    <source>
        <dbReference type="ARBA" id="ARBA00012030"/>
    </source>
</evidence>
<evidence type="ECO:0000313" key="11">
    <source>
        <dbReference type="EMBL" id="CAA9396434.1"/>
    </source>
</evidence>
<evidence type="ECO:0000256" key="9">
    <source>
        <dbReference type="HAMAP-Rule" id="MF_00148"/>
    </source>
</evidence>
<proteinExistence type="inferred from homology"/>
<dbReference type="HAMAP" id="MF_00148">
    <property type="entry name" value="UDG"/>
    <property type="match status" value="1"/>
</dbReference>
<dbReference type="GO" id="GO:0004844">
    <property type="term" value="F:uracil DNA N-glycosylase activity"/>
    <property type="evidence" value="ECO:0007669"/>
    <property type="project" value="UniProtKB-UniRule"/>
</dbReference>
<dbReference type="EMBL" id="CADCUX010000169">
    <property type="protein sequence ID" value="CAA9396434.1"/>
    <property type="molecule type" value="Genomic_DNA"/>
</dbReference>
<dbReference type="SMART" id="SM00987">
    <property type="entry name" value="UreE_C"/>
    <property type="match status" value="1"/>
</dbReference>
<dbReference type="EC" id="3.2.2.27" evidence="4 9"/>
<name>A0A6J4NX69_9BURK</name>
<keyword evidence="11" id="KW-0326">Glycosidase</keyword>